<dbReference type="AlphaFoldDB" id="A0A8T0VTX0"/>
<feature type="region of interest" description="Disordered" evidence="1">
    <location>
        <begin position="19"/>
        <end position="114"/>
    </location>
</feature>
<organism evidence="2 3">
    <name type="scientific">Panicum virgatum</name>
    <name type="common">Blackwell switchgrass</name>
    <dbReference type="NCBI Taxonomy" id="38727"/>
    <lineage>
        <taxon>Eukaryota</taxon>
        <taxon>Viridiplantae</taxon>
        <taxon>Streptophyta</taxon>
        <taxon>Embryophyta</taxon>
        <taxon>Tracheophyta</taxon>
        <taxon>Spermatophyta</taxon>
        <taxon>Magnoliopsida</taxon>
        <taxon>Liliopsida</taxon>
        <taxon>Poales</taxon>
        <taxon>Poaceae</taxon>
        <taxon>PACMAD clade</taxon>
        <taxon>Panicoideae</taxon>
        <taxon>Panicodae</taxon>
        <taxon>Paniceae</taxon>
        <taxon>Panicinae</taxon>
        <taxon>Panicum</taxon>
        <taxon>Panicum sect. Hiantes</taxon>
    </lineage>
</organism>
<feature type="compositionally biased region" description="Basic residues" evidence="1">
    <location>
        <begin position="96"/>
        <end position="110"/>
    </location>
</feature>
<proteinExistence type="predicted"/>
<keyword evidence="3" id="KW-1185">Reference proteome</keyword>
<dbReference type="Proteomes" id="UP000823388">
    <property type="component" value="Chromosome 2N"/>
</dbReference>
<protein>
    <submittedName>
        <fullName evidence="2">Uncharacterized protein</fullName>
    </submittedName>
</protein>
<name>A0A8T0VTX0_PANVG</name>
<accession>A0A8T0VTX0</accession>
<reference evidence="2" key="1">
    <citation type="submission" date="2020-05" db="EMBL/GenBank/DDBJ databases">
        <title>WGS assembly of Panicum virgatum.</title>
        <authorList>
            <person name="Lovell J.T."/>
            <person name="Jenkins J."/>
            <person name="Shu S."/>
            <person name="Juenger T.E."/>
            <person name="Schmutz J."/>
        </authorList>
    </citation>
    <scope>NUCLEOTIDE SEQUENCE</scope>
    <source>
        <strain evidence="2">AP13</strain>
    </source>
</reference>
<dbReference type="EMBL" id="CM029040">
    <property type="protein sequence ID" value="KAG2636684.1"/>
    <property type="molecule type" value="Genomic_DNA"/>
</dbReference>
<sequence>MSYNVYTKCIVYILCQAREPAREPASSRAEPPQRARQTSEPSRASPRRAEPSSARLVSSPSHGRRPLHAASAHERRRPGPQRLQCLSPSDPPGPRPPHRRSVARGRRRLRPTPLSATCLRRRLWPPLAASAASAVAGSACAAPAPSRIRGQTGTRSGLLNTGGGNAQCSDDVPAASVHAREPTGAQVWLNGPIHAPRSTYHQTARPPIPRRNVVGGRPHPAPLPPPASRVAIALAPPPYRVTNPAPRSRY</sequence>
<comment type="caution">
    <text evidence="2">The sequence shown here is derived from an EMBL/GenBank/DDBJ whole genome shotgun (WGS) entry which is preliminary data.</text>
</comment>
<evidence type="ECO:0000313" key="2">
    <source>
        <dbReference type="EMBL" id="KAG2636684.1"/>
    </source>
</evidence>
<evidence type="ECO:0000256" key="1">
    <source>
        <dbReference type="SAM" id="MobiDB-lite"/>
    </source>
</evidence>
<gene>
    <name evidence="2" type="ORF">PVAP13_2NG309703</name>
</gene>
<evidence type="ECO:0000313" key="3">
    <source>
        <dbReference type="Proteomes" id="UP000823388"/>
    </source>
</evidence>